<dbReference type="FunFam" id="1.10.510.10:FF:000021">
    <property type="entry name" value="Serine/threonine protein kinase"/>
    <property type="match status" value="1"/>
</dbReference>
<dbReference type="PROSITE" id="PS50011">
    <property type="entry name" value="PROTEIN_KINASE_DOM"/>
    <property type="match status" value="1"/>
</dbReference>
<dbReference type="Pfam" id="PF00069">
    <property type="entry name" value="Pkinase"/>
    <property type="match status" value="1"/>
</dbReference>
<keyword evidence="3" id="KW-0547">Nucleotide-binding</keyword>
<keyword evidence="5" id="KW-0067">ATP-binding</keyword>
<evidence type="ECO:0000256" key="2">
    <source>
        <dbReference type="ARBA" id="ARBA00022679"/>
    </source>
</evidence>
<dbReference type="CDD" id="cd14014">
    <property type="entry name" value="STKc_PknB_like"/>
    <property type="match status" value="1"/>
</dbReference>
<dbReference type="InterPro" id="IPR017441">
    <property type="entry name" value="Protein_kinase_ATP_BS"/>
</dbReference>
<proteinExistence type="predicted"/>
<keyword evidence="4" id="KW-0418">Kinase</keyword>
<keyword evidence="2" id="KW-0808">Transferase</keyword>
<dbReference type="EMBL" id="UINC01011336">
    <property type="protein sequence ID" value="SVA50083.1"/>
    <property type="molecule type" value="Genomic_DNA"/>
</dbReference>
<dbReference type="PROSITE" id="PS00107">
    <property type="entry name" value="PROTEIN_KINASE_ATP"/>
    <property type="match status" value="1"/>
</dbReference>
<dbReference type="InterPro" id="IPR011042">
    <property type="entry name" value="6-blade_b-propeller_TolB-like"/>
</dbReference>
<reference evidence="7" key="1">
    <citation type="submission" date="2018-05" db="EMBL/GenBank/DDBJ databases">
        <authorList>
            <person name="Lanie J.A."/>
            <person name="Ng W.-L."/>
            <person name="Kazmierczak K.M."/>
            <person name="Andrzejewski T.M."/>
            <person name="Davidsen T.M."/>
            <person name="Wayne K.J."/>
            <person name="Tettelin H."/>
            <person name="Glass J.I."/>
            <person name="Rusch D."/>
            <person name="Podicherti R."/>
            <person name="Tsui H.-C.T."/>
            <person name="Winkler M.E."/>
        </authorList>
    </citation>
    <scope>NUCLEOTIDE SEQUENCE</scope>
</reference>
<evidence type="ECO:0000256" key="1">
    <source>
        <dbReference type="ARBA" id="ARBA00022527"/>
    </source>
</evidence>
<dbReference type="SUPFAM" id="SSF82171">
    <property type="entry name" value="DPP6 N-terminal domain-like"/>
    <property type="match status" value="1"/>
</dbReference>
<evidence type="ECO:0000256" key="5">
    <source>
        <dbReference type="ARBA" id="ARBA00022840"/>
    </source>
</evidence>
<keyword evidence="1" id="KW-0723">Serine/threonine-protein kinase</keyword>
<organism evidence="7">
    <name type="scientific">marine metagenome</name>
    <dbReference type="NCBI Taxonomy" id="408172"/>
    <lineage>
        <taxon>unclassified sequences</taxon>
        <taxon>metagenomes</taxon>
        <taxon>ecological metagenomes</taxon>
    </lineage>
</organism>
<evidence type="ECO:0000313" key="7">
    <source>
        <dbReference type="EMBL" id="SVA50083.1"/>
    </source>
</evidence>
<dbReference type="InterPro" id="IPR011659">
    <property type="entry name" value="WD40"/>
</dbReference>
<accession>A0A381WDR5</accession>
<feature type="domain" description="Protein kinase" evidence="6">
    <location>
        <begin position="31"/>
        <end position="306"/>
    </location>
</feature>
<dbReference type="AlphaFoldDB" id="A0A381WDR5"/>
<evidence type="ECO:0000256" key="3">
    <source>
        <dbReference type="ARBA" id="ARBA00022741"/>
    </source>
</evidence>
<dbReference type="Gene3D" id="3.30.200.20">
    <property type="entry name" value="Phosphorylase Kinase, domain 1"/>
    <property type="match status" value="1"/>
</dbReference>
<dbReference type="SMART" id="SM00220">
    <property type="entry name" value="S_TKc"/>
    <property type="match status" value="1"/>
</dbReference>
<sequence>MSTARYTRPLVFYDRLEALMALESGTRVGIYGVTAKIGEGAMGEVYRALDTTLDRDVALKVLPEAFTADPERLARFQREAKVLASLNHPNIGGIYGIETSGETQALVLELIEGQTLAERIADGPVPVEQAVAMVRQIAEALSAAHDAGIVHRDLKPANIKVRPDGTVKVLDFGLAKAVEGRGGEAADAPTMTAMSSQAGAVVGTAAYMAPEQARGEAVDKRADIWALGCVCYELLSGHRPFEGRTMSDTLASVLAREVDLTRLPEEVPAALHKFITRCLEKEPMRRLRDAAEGVLQLEEGLAQPVVEPDAIAAGSAAPLQFWQRPKIALGVGVLGVLLTAGASFLLLQPPAVPAPGVARASLTPPPSEPLEAIFNINVALTPDGTRMVYRGLFDGQSHLFVRSLDEFEATPLTGLSLDPRNPFISPDGTRVGFFDGNRSLQRVSILGGPPVTITDIPGGPRGASWGSDDTIVFATGNPESGLLRVAVGGGDVETLTVPDSEQGERDHLWPEILPGGESVLFTIRTDGPLENAQIAVLSLQTGEYDVLFPGGSSARYVPTGHIVYGVGGTLRAVGFDLGTLTVTTEPIPVIEEILMGPRGEANFDVSQDGSLVYVSGTSGGAVGLDLVWVDQEGNRELLEADRGRYSNPRLSPDGSRVVLQVRDGDGNSDIYTYDISRNNFSQFTFHETGDCCPLWTPDGARVVWTSARDGVPNLYVKNADGTGEVERLGESDAMQLGFSWSADGTDLVFAGGNGDLHALSIDDLA</sequence>
<evidence type="ECO:0000259" key="6">
    <source>
        <dbReference type="PROSITE" id="PS50011"/>
    </source>
</evidence>
<dbReference type="GO" id="GO:0004674">
    <property type="term" value="F:protein serine/threonine kinase activity"/>
    <property type="evidence" value="ECO:0007669"/>
    <property type="project" value="UniProtKB-KW"/>
</dbReference>
<dbReference type="Pfam" id="PF07676">
    <property type="entry name" value="PD40"/>
    <property type="match status" value="2"/>
</dbReference>
<dbReference type="InterPro" id="IPR000719">
    <property type="entry name" value="Prot_kinase_dom"/>
</dbReference>
<protein>
    <recommendedName>
        <fullName evidence="6">Protein kinase domain-containing protein</fullName>
    </recommendedName>
</protein>
<gene>
    <name evidence="7" type="ORF">METZ01_LOCUS102937</name>
</gene>
<evidence type="ECO:0000256" key="4">
    <source>
        <dbReference type="ARBA" id="ARBA00022777"/>
    </source>
</evidence>
<dbReference type="Gene3D" id="1.10.510.10">
    <property type="entry name" value="Transferase(Phosphotransferase) domain 1"/>
    <property type="match status" value="1"/>
</dbReference>
<feature type="non-terminal residue" evidence="7">
    <location>
        <position position="765"/>
    </location>
</feature>
<dbReference type="PANTHER" id="PTHR43289:SF6">
    <property type="entry name" value="SERINE_THREONINE-PROTEIN KINASE NEKL-3"/>
    <property type="match status" value="1"/>
</dbReference>
<dbReference type="InterPro" id="IPR011009">
    <property type="entry name" value="Kinase-like_dom_sf"/>
</dbReference>
<name>A0A381WDR5_9ZZZZ</name>
<dbReference type="Gene3D" id="2.120.10.30">
    <property type="entry name" value="TolB, C-terminal domain"/>
    <property type="match status" value="2"/>
</dbReference>
<dbReference type="PANTHER" id="PTHR43289">
    <property type="entry name" value="MITOGEN-ACTIVATED PROTEIN KINASE KINASE KINASE 20-RELATED"/>
    <property type="match status" value="1"/>
</dbReference>
<dbReference type="SUPFAM" id="SSF56112">
    <property type="entry name" value="Protein kinase-like (PK-like)"/>
    <property type="match status" value="1"/>
</dbReference>
<dbReference type="GO" id="GO:0005524">
    <property type="term" value="F:ATP binding"/>
    <property type="evidence" value="ECO:0007669"/>
    <property type="project" value="UniProtKB-KW"/>
</dbReference>